<accession>A0A3G4ZKE3</accession>
<protein>
    <recommendedName>
        <fullName evidence="5">UDP-N-acetylglucosamine pyrophosphorylase</fullName>
    </recommendedName>
</protein>
<dbReference type="GO" id="GO:0070569">
    <property type="term" value="F:uridylyltransferase activity"/>
    <property type="evidence" value="ECO:0007669"/>
    <property type="project" value="InterPro"/>
</dbReference>
<dbReference type="SUPFAM" id="SSF53448">
    <property type="entry name" value="Nucleotide-diphospho-sugar transferases"/>
    <property type="match status" value="1"/>
</dbReference>
<proteinExistence type="inferred from homology"/>
<gene>
    <name evidence="4" type="ORF">Terrestrivirus1_181</name>
</gene>
<dbReference type="InterPro" id="IPR002618">
    <property type="entry name" value="UDPGP_fam"/>
</dbReference>
<dbReference type="InterPro" id="IPR039741">
    <property type="entry name" value="UDP-sugar_pyrophosphorylase"/>
</dbReference>
<organism evidence="4">
    <name type="scientific">Terrestrivirus sp</name>
    <dbReference type="NCBI Taxonomy" id="2487775"/>
    <lineage>
        <taxon>Viruses</taxon>
        <taxon>Varidnaviria</taxon>
        <taxon>Bamfordvirae</taxon>
        <taxon>Nucleocytoviricota</taxon>
        <taxon>Megaviricetes</taxon>
        <taxon>Imitervirales</taxon>
        <taxon>Mimiviridae</taxon>
        <taxon>Klosneuvirinae</taxon>
    </lineage>
</organism>
<dbReference type="InterPro" id="IPR029044">
    <property type="entry name" value="Nucleotide-diphossugar_trans"/>
</dbReference>
<keyword evidence="2" id="KW-0808">Transferase</keyword>
<evidence type="ECO:0000256" key="3">
    <source>
        <dbReference type="ARBA" id="ARBA00022695"/>
    </source>
</evidence>
<name>A0A3G4ZKE3_9VIRU</name>
<dbReference type="EMBL" id="MK071979">
    <property type="protein sequence ID" value="AYV75307.1"/>
    <property type="molecule type" value="Genomic_DNA"/>
</dbReference>
<reference evidence="4" key="1">
    <citation type="submission" date="2018-10" db="EMBL/GenBank/DDBJ databases">
        <title>Hidden diversity of soil giant viruses.</title>
        <authorList>
            <person name="Schulz F."/>
            <person name="Alteio L."/>
            <person name="Goudeau D."/>
            <person name="Ryan E.M."/>
            <person name="Malmstrom R.R."/>
            <person name="Blanchard J."/>
            <person name="Woyke T."/>
        </authorList>
    </citation>
    <scope>NUCLEOTIDE SEQUENCE</scope>
    <source>
        <strain evidence="4">TEV1</strain>
    </source>
</reference>
<dbReference type="PANTHER" id="PTHR11952:SF2">
    <property type="entry name" value="LD24639P"/>
    <property type="match status" value="1"/>
</dbReference>
<sequence>MLLESIFNEWNSFKINMNNPFQFIKVSNDIDCTIGENALKNSKFAVILLAGGTGSRLGWNGPKGTYPIVTTPTQNLFQLFSDKIDTTSKKYNVTIQVAVMTSPENHSETVQALNRKDWSFCPQKVLPYLGKNGVDIIPNKMGPDGNGGVFSVLNDYGILEKWKNNGITMVFVLPIDNPLANPVDEKLISIHLANQNDLTVKVIERLSPEEKIGVFVKTGDGLRIVEYSECEKDIEYPYGNPGLYLFSLDSAIEAANRVDELPIHLQFKKIENDLWGYKQEKFIFDNFQFAKKIGGIIYPRELIFAPLKSSEDIEYVREALSKLIY</sequence>
<dbReference type="Gene3D" id="3.90.550.10">
    <property type="entry name" value="Spore Coat Polysaccharide Biosynthesis Protein SpsA, Chain A"/>
    <property type="match status" value="1"/>
</dbReference>
<evidence type="ECO:0000256" key="2">
    <source>
        <dbReference type="ARBA" id="ARBA00022679"/>
    </source>
</evidence>
<dbReference type="PANTHER" id="PTHR11952">
    <property type="entry name" value="UDP- GLUCOSE PYROPHOSPHORYLASE"/>
    <property type="match status" value="1"/>
</dbReference>
<evidence type="ECO:0000313" key="4">
    <source>
        <dbReference type="EMBL" id="AYV75307.1"/>
    </source>
</evidence>
<evidence type="ECO:0000256" key="1">
    <source>
        <dbReference type="ARBA" id="ARBA00010401"/>
    </source>
</evidence>
<evidence type="ECO:0008006" key="5">
    <source>
        <dbReference type="Google" id="ProtNLM"/>
    </source>
</evidence>
<comment type="similarity">
    <text evidence="1">Belongs to the UDPGP type 1 family.</text>
</comment>
<keyword evidence="3" id="KW-0548">Nucleotidyltransferase</keyword>
<dbReference type="Pfam" id="PF01704">
    <property type="entry name" value="UDPGP"/>
    <property type="match status" value="1"/>
</dbReference>